<feature type="compositionally biased region" description="Polar residues" evidence="3">
    <location>
        <begin position="184"/>
        <end position="194"/>
    </location>
</feature>
<feature type="compositionally biased region" description="Polar residues" evidence="3">
    <location>
        <begin position="580"/>
        <end position="590"/>
    </location>
</feature>
<sequence length="2422" mass="264699">MIDPHLDRLIQREFRTGILAARQATNLQAFSGALGGQSASPIINSGDPDRPFEVDGDTFPDFETAANRACDNQKNRCAEIANANGGQGGQFSVGDCDRQSETCKSTASAATNRAFAAPASVLVSSNEQSGFWLVVYLGMESHRNRSASPALSSASTADGEASPEIPPLQAPRLSDRIQGLLRTPPSSTAGQVTDQGLEYVPSDWGSPYPPNLRGQSASSDSSDLSGDSPLPLHRLQLETPFLRPIPLVEEPESGSRPSGISAAAAVLANRARRIAHGITEDWIRAHTAGGSDQEKRHWFSDGTGDSENSSLSGSFSGEEGVWGLESTPRAKRRPERRLEALWGDQRKQSSSETLRQEYLDRNKETAASKMASSDERATPDSVSDQALATDSFRSPREPSLISERPRTPKSSSQINGPTGIPHSESNAPTTPSRAVAKGVTLNGTPRVKKRLPWKGKSIMMLLPTTDDRGQPGGRPMPLNRAQVDRMVRSWQELGYNVDGFDLEQQYLEPGVIAQSQSRGSWPDFGDVAEERQQGDWNVLLPDLNAWKKYVDELNEAKLRALGVSFGDEEPVPPPPPAISPATSMSRQPSHQYPPLPFSPPIPTSSASSNQATPGFPFPGPFGMSGAPSPGIPAGMSPVSFSAKHNPRASIAIPSPHGWSPQLMLHGHRVGSPSLANLSAMMSPTSPFTPDGMSSPMGHQRHQSLQFPVLPHQYQPVRASPRLQDLCEVAEEEEPSQSPSKTPDTGFPPRHNASDSLQQEIDEAEYHLEEQMRSQLDNDEDYSPHNDNDMLNVDAPDPSVQFAPQPHLGPDPSGLVLHHPRPHSRGHSLSQKYYTEEDATVEGGFRPTLQGINAHSSEGSEIETNPSNMGTPLQGFDFSKLMHQRSYSTASNPWVDSEPARPANGANHQSNHSQTSHGSKSSFSKFNVEAPEFKFNPTSSFVPGGGYMFSGNSFQPPVFNAAVPAMNPNANTFGPMSPPAPSKINVNAPAFAPGQADFNFSSSGPKFRPDAPAFTPGSMPGSVSGNERASNKAGSIFGSIDLSGSDLAKINKKSKAVPIIPPEIRASGHKGGRETEGDDGLDESRNKRARAAEEGDNAVPQFAVPAEDSTPVPQFKPDDHVEDETLPLEEKSFDDSNVGHEDAQSSMVISATPDTEAAVSPSDPAFKQSGRNWTPFEFKSIDDIDAFSQARPFSAETTDHGHKRSLSATAKAFIPGEPGWNDSDAATSSTPESALAHEDKAAPNRQTLQHADIAGDEVVIPSIEEAEEAPASTSSSAEKDMSAASKGLSASRYARAASPPPPKRTGLSASRFATSTSSGQKAESQEVHDAAATELAPDDQVAPLIEESASPTLRDEHIDAASREPSMDDIDMIMRHLHENPNMGVKKTYGDQQQWHQPLVPVTESSHLHLPPRGNFRSATVSPIQSHDDVAARFSEPVSSAELDDPFVDPPQQHHQGVVHRLNGSESLPASDWDGTFSDDEQSKLETRANFFNGHVNDIIGGVLADRFGPLEEAVNGIKNVLAGMSLRQDRRSMSAEIRESDADDEDEEPEFRRSMSPRRDRKMEQIRSAVLDAFAAHQRTQPKEVAAIPKQASNDSSIVLNALTEIREQLSQTFHANLHGDLKDIVEQAVERHVPPPTVDKDEQLNELQARIAALEGRLHTQESQLAQEISARRAAEDRAADAARELENATTRIEVEIMNKSALGQRISDLEDRVSHADHQVEEEAKSRRAAEDKLSEAERLFRASSEEEKRLKEAIEERERRLREIEADHNESSMQLALLKASQINAQQSQSETQNKLNSLEADVREARKETQHWRSETDRISSIAQRRDKDLSQALDENKALHKLIDTLGTQIQENERIRDNWRAKFLSLSEDMARASKEIADDNARRTKREQALLARQEVLDARLQAEARTRERIETELERLEMGERQGMRAVAECKRLEAALGELRTENSKLHQSALRYQAEFQEARESGAREVQRTREAMQTEIDSANHQVNVVREELEDQISRLRAQLDQVKMDADTAKERHEMFLEEAQNSKKAELEELAIKHQNQVEDIQARYERQINNITEDAQRAEQNLLERLSISASKSEYLQDKVAHLEDKLEIAKDAARAAAQAAKSSATSHGTISQPAAGSTREASMPEKISPQALRESIMVLQEQLQEREQRIEDLEQKLAKADPDAEIKISKRDDEIIWLRELLAVRHSDLQDIIAALGGEDYDKVAVKDAAIRLKANLQMEEQERERAMNGGSAINLPNIAATIREAATPRVAQAVGPLAAAWGNWRKGRDALASSNPASNNLTPSKSSPAANSFLGGFLTPPASGVRQTPPVSQAKQPTAFSSTGRRFTPQDLANRPRGPASSVETASALVQENIAHARSPAASTPSRRAAPRPVTPPMMRPAAYDSDAQVEDFDDDGFFDEED</sequence>
<feature type="compositionally biased region" description="Polar residues" evidence="3">
    <location>
        <begin position="2291"/>
        <end position="2309"/>
    </location>
</feature>
<feature type="region of interest" description="Disordered" evidence="3">
    <location>
        <begin position="565"/>
        <end position="636"/>
    </location>
</feature>
<feature type="region of interest" description="Disordered" evidence="3">
    <location>
        <begin position="2117"/>
        <end position="2142"/>
    </location>
</feature>
<reference evidence="4" key="2">
    <citation type="submission" date="2023-06" db="EMBL/GenBank/DDBJ databases">
        <authorList>
            <consortium name="Lawrence Berkeley National Laboratory"/>
            <person name="Mondo S.J."/>
            <person name="Hensen N."/>
            <person name="Bonometti L."/>
            <person name="Westerberg I."/>
            <person name="Brannstrom I.O."/>
            <person name="Guillou S."/>
            <person name="Cros-Aarteil S."/>
            <person name="Calhoun S."/>
            <person name="Haridas S."/>
            <person name="Kuo A."/>
            <person name="Pangilinan J."/>
            <person name="Riley R."/>
            <person name="Labutti K."/>
            <person name="Andreopoulos B."/>
            <person name="Lipzen A."/>
            <person name="Chen C."/>
            <person name="Yanf M."/>
            <person name="Daum C."/>
            <person name="Ng V."/>
            <person name="Clum A."/>
            <person name="Steindorff A."/>
            <person name="Ohm R."/>
            <person name="Martin F."/>
            <person name="Silar P."/>
            <person name="Natvig D."/>
            <person name="Lalanne C."/>
            <person name="Gautier V."/>
            <person name="Ament-Velasquez S.L."/>
            <person name="Kruys A."/>
            <person name="Hutchinson M.I."/>
            <person name="Powell A.J."/>
            <person name="Barry K."/>
            <person name="Miller A.N."/>
            <person name="Grigoriev I.V."/>
            <person name="Debuchy R."/>
            <person name="Gladieux P."/>
            <person name="Thoren M.H."/>
            <person name="Johannesson H."/>
        </authorList>
    </citation>
    <scope>NUCLEOTIDE SEQUENCE</scope>
    <source>
        <strain evidence="4">PSN324</strain>
    </source>
</reference>
<feature type="compositionally biased region" description="Polar residues" evidence="3">
    <location>
        <begin position="1306"/>
        <end position="1321"/>
    </location>
</feature>
<feature type="compositionally biased region" description="Low complexity" evidence="3">
    <location>
        <begin position="1256"/>
        <end position="1275"/>
    </location>
</feature>
<feature type="compositionally biased region" description="Polar residues" evidence="3">
    <location>
        <begin position="2324"/>
        <end position="2344"/>
    </location>
</feature>
<dbReference type="GO" id="GO:0005856">
    <property type="term" value="C:cytoskeleton"/>
    <property type="evidence" value="ECO:0007669"/>
    <property type="project" value="TreeGrafter"/>
</dbReference>
<feature type="compositionally biased region" description="Basic and acidic residues" evidence="3">
    <location>
        <begin position="1550"/>
        <end position="1561"/>
    </location>
</feature>
<evidence type="ECO:0000256" key="2">
    <source>
        <dbReference type="SAM" id="Coils"/>
    </source>
</evidence>
<feature type="compositionally biased region" description="Basic and acidic residues" evidence="3">
    <location>
        <begin position="1529"/>
        <end position="1540"/>
    </location>
</feature>
<gene>
    <name evidence="4" type="ORF">QBC42DRAFT_321236</name>
</gene>
<feature type="compositionally biased region" description="Basic and acidic residues" evidence="3">
    <location>
        <begin position="336"/>
        <end position="378"/>
    </location>
</feature>
<feature type="compositionally biased region" description="Acidic residues" evidence="3">
    <location>
        <begin position="2407"/>
        <end position="2422"/>
    </location>
</feature>
<dbReference type="Proteomes" id="UP001321749">
    <property type="component" value="Unassembled WGS sequence"/>
</dbReference>
<feature type="region of interest" description="Disordered" evidence="3">
    <location>
        <begin position="728"/>
        <end position="753"/>
    </location>
</feature>
<feature type="compositionally biased region" description="Polar residues" evidence="3">
    <location>
        <begin position="2123"/>
        <end position="2133"/>
    </location>
</feature>
<name>A0AAV9HWG6_9PEZI</name>
<feature type="compositionally biased region" description="Low complexity" evidence="3">
    <location>
        <begin position="148"/>
        <end position="157"/>
    </location>
</feature>
<reference evidence="4" key="1">
    <citation type="journal article" date="2023" name="Mol. Phylogenet. Evol.">
        <title>Genome-scale phylogeny and comparative genomics of the fungal order Sordariales.</title>
        <authorList>
            <person name="Hensen N."/>
            <person name="Bonometti L."/>
            <person name="Westerberg I."/>
            <person name="Brannstrom I.O."/>
            <person name="Guillou S."/>
            <person name="Cros-Aarteil S."/>
            <person name="Calhoun S."/>
            <person name="Haridas S."/>
            <person name="Kuo A."/>
            <person name="Mondo S."/>
            <person name="Pangilinan J."/>
            <person name="Riley R."/>
            <person name="LaButti K."/>
            <person name="Andreopoulos B."/>
            <person name="Lipzen A."/>
            <person name="Chen C."/>
            <person name="Yan M."/>
            <person name="Daum C."/>
            <person name="Ng V."/>
            <person name="Clum A."/>
            <person name="Steindorff A."/>
            <person name="Ohm R.A."/>
            <person name="Martin F."/>
            <person name="Silar P."/>
            <person name="Natvig D.O."/>
            <person name="Lalanne C."/>
            <person name="Gautier V."/>
            <person name="Ament-Velasquez S.L."/>
            <person name="Kruys A."/>
            <person name="Hutchinson M.I."/>
            <person name="Powell A.J."/>
            <person name="Barry K."/>
            <person name="Miller A.N."/>
            <person name="Grigoriev I.V."/>
            <person name="Debuchy R."/>
            <person name="Gladieux P."/>
            <person name="Hiltunen Thoren M."/>
            <person name="Johannesson H."/>
        </authorList>
    </citation>
    <scope>NUCLEOTIDE SEQUENCE</scope>
    <source>
        <strain evidence="4">PSN324</strain>
    </source>
</reference>
<evidence type="ECO:0000313" key="4">
    <source>
        <dbReference type="EMBL" id="KAK4464116.1"/>
    </source>
</evidence>
<evidence type="ECO:0000256" key="3">
    <source>
        <dbReference type="SAM" id="MobiDB-lite"/>
    </source>
</evidence>
<feature type="region of interest" description="Disordered" evidence="3">
    <location>
        <begin position="2290"/>
        <end position="2422"/>
    </location>
</feature>
<dbReference type="PANTHER" id="PTHR32083">
    <property type="entry name" value="CILIA AND FLAGELLA-ASSOCIATED PROTEIN 58-RELATED"/>
    <property type="match status" value="1"/>
</dbReference>
<feature type="compositionally biased region" description="Polar residues" evidence="3">
    <location>
        <begin position="380"/>
        <end position="392"/>
    </location>
</feature>
<feature type="coiled-coil region" evidence="2">
    <location>
        <begin position="2154"/>
        <end position="2181"/>
    </location>
</feature>
<feature type="region of interest" description="Disordered" evidence="3">
    <location>
        <begin position="1715"/>
        <end position="1736"/>
    </location>
</feature>
<feature type="region of interest" description="Disordered" evidence="3">
    <location>
        <begin position="1529"/>
        <end position="1561"/>
    </location>
</feature>
<feature type="compositionally biased region" description="Polar residues" evidence="3">
    <location>
        <begin position="1143"/>
        <end position="1152"/>
    </location>
</feature>
<feature type="coiled-coil region" evidence="2">
    <location>
        <begin position="1908"/>
        <end position="2117"/>
    </location>
</feature>
<feature type="compositionally biased region" description="Basic and acidic residues" evidence="3">
    <location>
        <begin position="1081"/>
        <end position="1092"/>
    </location>
</feature>
<feature type="compositionally biased region" description="Polar residues" evidence="3">
    <location>
        <begin position="423"/>
        <end position="432"/>
    </location>
</feature>
<evidence type="ECO:0008006" key="6">
    <source>
        <dbReference type="Google" id="ProtNLM"/>
    </source>
</evidence>
<accession>A0AAV9HWG6</accession>
<feature type="region of interest" description="Disordered" evidence="3">
    <location>
        <begin position="888"/>
        <end position="922"/>
    </location>
</feature>
<proteinExistence type="predicted"/>
<feature type="compositionally biased region" description="Basic and acidic residues" evidence="3">
    <location>
        <begin position="1352"/>
        <end position="1366"/>
    </location>
</feature>
<comment type="caution">
    <text evidence="4">The sequence shown here is derived from an EMBL/GenBank/DDBJ whole genome shotgun (WGS) entry which is preliminary data.</text>
</comment>
<evidence type="ECO:0000313" key="5">
    <source>
        <dbReference type="Proteomes" id="UP001321749"/>
    </source>
</evidence>
<feature type="region of interest" description="Disordered" evidence="3">
    <location>
        <begin position="1189"/>
        <end position="1366"/>
    </location>
</feature>
<feature type="compositionally biased region" description="Low complexity" evidence="3">
    <location>
        <begin position="306"/>
        <end position="319"/>
    </location>
</feature>
<feature type="region of interest" description="Disordered" evidence="3">
    <location>
        <begin position="1060"/>
        <end position="1170"/>
    </location>
</feature>
<feature type="compositionally biased region" description="Low complexity" evidence="3">
    <location>
        <begin position="2376"/>
        <end position="2391"/>
    </location>
</feature>
<feature type="coiled-coil region" evidence="2">
    <location>
        <begin position="1638"/>
        <end position="1693"/>
    </location>
</feature>
<feature type="region of interest" description="Disordered" evidence="3">
    <location>
        <begin position="776"/>
        <end position="813"/>
    </location>
</feature>
<feature type="region of interest" description="Disordered" evidence="3">
    <location>
        <begin position="285"/>
        <end position="443"/>
    </location>
</feature>
<feature type="region of interest" description="Disordered" evidence="3">
    <location>
        <begin position="148"/>
        <end position="231"/>
    </location>
</feature>
<dbReference type="PANTHER" id="PTHR32083:SF0">
    <property type="entry name" value="CILIA AND FLAGELLA-ASSOCIATED PROTEIN 58"/>
    <property type="match status" value="1"/>
</dbReference>
<feature type="compositionally biased region" description="Polar residues" evidence="3">
    <location>
        <begin position="905"/>
        <end position="922"/>
    </location>
</feature>
<organism evidence="4 5">
    <name type="scientific">Cladorrhinum samala</name>
    <dbReference type="NCBI Taxonomy" id="585594"/>
    <lineage>
        <taxon>Eukaryota</taxon>
        <taxon>Fungi</taxon>
        <taxon>Dikarya</taxon>
        <taxon>Ascomycota</taxon>
        <taxon>Pezizomycotina</taxon>
        <taxon>Sordariomycetes</taxon>
        <taxon>Sordariomycetidae</taxon>
        <taxon>Sordariales</taxon>
        <taxon>Podosporaceae</taxon>
        <taxon>Cladorrhinum</taxon>
    </lineage>
</organism>
<evidence type="ECO:0000256" key="1">
    <source>
        <dbReference type="ARBA" id="ARBA00023054"/>
    </source>
</evidence>
<protein>
    <recommendedName>
        <fullName evidence="6">Myosin class II heavy chain</fullName>
    </recommendedName>
</protein>
<dbReference type="EMBL" id="MU864951">
    <property type="protein sequence ID" value="KAK4464116.1"/>
    <property type="molecule type" value="Genomic_DNA"/>
</dbReference>
<keyword evidence="1 2" id="KW-0175">Coiled coil</keyword>
<feature type="compositionally biased region" description="Low complexity" evidence="3">
    <location>
        <begin position="216"/>
        <end position="231"/>
    </location>
</feature>
<feature type="compositionally biased region" description="Pro residues" evidence="3">
    <location>
        <begin position="591"/>
        <end position="602"/>
    </location>
</feature>
<feature type="compositionally biased region" description="Basic and acidic residues" evidence="3">
    <location>
        <begin position="1127"/>
        <end position="1142"/>
    </location>
</feature>
<keyword evidence="5" id="KW-1185">Reference proteome</keyword>